<feature type="transmembrane region" description="Helical" evidence="1">
    <location>
        <begin position="265"/>
        <end position="289"/>
    </location>
</feature>
<dbReference type="Proteomes" id="UP000030635">
    <property type="component" value="Chromosome"/>
</dbReference>
<dbReference type="KEGG" id="cbv:U729_608"/>
<reference evidence="2 3" key="1">
    <citation type="journal article" date="2015" name="Infect. Genet. Evol.">
        <title>Genomic sequences of six botulinum neurotoxin-producing strains representing three clostridial species illustrate the mobility and diversity of botulinum neurotoxin genes.</title>
        <authorList>
            <person name="Smith T.J."/>
            <person name="Hill K.K."/>
            <person name="Xie G."/>
            <person name="Foley B.T."/>
            <person name="Williamson C.H."/>
            <person name="Foster J.T."/>
            <person name="Johnson S.L."/>
            <person name="Chertkov O."/>
            <person name="Teshima H."/>
            <person name="Gibbons H.S."/>
            <person name="Johnsky L.A."/>
            <person name="Karavis M.A."/>
            <person name="Smith L.A."/>
        </authorList>
    </citation>
    <scope>NUCLEOTIDE SEQUENCE [LARGE SCALE GENOMIC DNA]</scope>
    <source>
        <strain evidence="2">Sullivan</strain>
    </source>
</reference>
<feature type="transmembrane region" description="Helical" evidence="1">
    <location>
        <begin position="125"/>
        <end position="146"/>
    </location>
</feature>
<feature type="transmembrane region" description="Helical" evidence="1">
    <location>
        <begin position="387"/>
        <end position="408"/>
    </location>
</feature>
<dbReference type="InterPro" id="IPR011470">
    <property type="entry name" value="DUF1576"/>
</dbReference>
<feature type="transmembrane region" description="Helical" evidence="1">
    <location>
        <begin position="7"/>
        <end position="28"/>
    </location>
</feature>
<dbReference type="eggNOG" id="ENOG502Z7MK">
    <property type="taxonomic scope" value="Bacteria"/>
</dbReference>
<keyword evidence="1" id="KW-1133">Transmembrane helix</keyword>
<name>A0A0A7FSG7_9CLOT</name>
<dbReference type="HOGENOM" id="CLU_031185_0_0_9"/>
<feature type="transmembrane region" description="Helical" evidence="1">
    <location>
        <begin position="34"/>
        <end position="53"/>
    </location>
</feature>
<proteinExistence type="predicted"/>
<feature type="transmembrane region" description="Helical" evidence="1">
    <location>
        <begin position="186"/>
        <end position="204"/>
    </location>
</feature>
<feature type="transmembrane region" description="Helical" evidence="1">
    <location>
        <begin position="224"/>
        <end position="244"/>
    </location>
</feature>
<dbReference type="AlphaFoldDB" id="A0A0A7FSG7"/>
<accession>A0A0A7FSG7</accession>
<feature type="transmembrane region" description="Helical" evidence="1">
    <location>
        <begin position="363"/>
        <end position="381"/>
    </location>
</feature>
<gene>
    <name evidence="2" type="ORF">U729_608</name>
</gene>
<organism evidence="2 3">
    <name type="scientific">Clostridium baratii str. Sullivan</name>
    <dbReference type="NCBI Taxonomy" id="1415775"/>
    <lineage>
        <taxon>Bacteria</taxon>
        <taxon>Bacillati</taxon>
        <taxon>Bacillota</taxon>
        <taxon>Clostridia</taxon>
        <taxon>Eubacteriales</taxon>
        <taxon>Clostridiaceae</taxon>
        <taxon>Clostridium</taxon>
    </lineage>
</organism>
<dbReference type="EMBL" id="CP006905">
    <property type="protein sequence ID" value="AIY82513.1"/>
    <property type="molecule type" value="Genomic_DNA"/>
</dbReference>
<evidence type="ECO:0000313" key="3">
    <source>
        <dbReference type="Proteomes" id="UP000030635"/>
    </source>
</evidence>
<keyword evidence="3" id="KW-1185">Reference proteome</keyword>
<feature type="transmembrane region" description="Helical" evidence="1">
    <location>
        <begin position="152"/>
        <end position="174"/>
    </location>
</feature>
<protein>
    <recommendedName>
        <fullName evidence="4">DUF1576 domain-containing protein</fullName>
    </recommendedName>
</protein>
<evidence type="ECO:0000256" key="1">
    <source>
        <dbReference type="SAM" id="Phobius"/>
    </source>
</evidence>
<dbReference type="Pfam" id="PF07613">
    <property type="entry name" value="DUF1576"/>
    <property type="match status" value="2"/>
</dbReference>
<sequence length="417" mass="45210">MMTKRKLFLPYKILITLYLFFIVTAFFVDSPSEILTGLKSIILTPDILITDYISIGGIGATLINAALTSLISILILYLLGIKPNGSTIMALWLMTGFSFFGKNILNIWPVMFGVYLFSKYQKAPLLNYALVMILSTTLAPTVSQLRFTSNNILIGSLGGGLIGVLIGFILAPIAAHCISSHGGYNLYNIGFASGLLATLLMSIFRFVGIDFETQLIWSSGNNKFFLVFIIIICLYLIGVGIYFGRDIKTNLTKINKQSGKLVSDFYLLFGNSAYINMGIIGLFSTFYLVLIGGDINGPTIGGLFTIIGFGCFGKHLLNIIPVMLGATIAASISVFNITDEGILLAILFSTCLAPISGKFGWKIGIITGMLHVALVSNVGYLHGGLNLYNNGLAGGFVAMIILPIITTFKREVRTDEI</sequence>
<evidence type="ECO:0008006" key="4">
    <source>
        <dbReference type="Google" id="ProtNLM"/>
    </source>
</evidence>
<feature type="transmembrane region" description="Helical" evidence="1">
    <location>
        <begin position="91"/>
        <end position="118"/>
    </location>
</feature>
<keyword evidence="1" id="KW-0812">Transmembrane</keyword>
<keyword evidence="1" id="KW-0472">Membrane</keyword>
<feature type="transmembrane region" description="Helical" evidence="1">
    <location>
        <begin position="295"/>
        <end position="312"/>
    </location>
</feature>
<dbReference type="STRING" id="1561.NPD11_2383"/>
<evidence type="ECO:0000313" key="2">
    <source>
        <dbReference type="EMBL" id="AIY82513.1"/>
    </source>
</evidence>